<evidence type="ECO:0000259" key="1">
    <source>
        <dbReference type="Pfam" id="PF08445"/>
    </source>
</evidence>
<feature type="domain" description="GCN5-related N-acetyltransferase Rv2170-like" evidence="1">
    <location>
        <begin position="126"/>
        <end position="186"/>
    </location>
</feature>
<organism evidence="2 3">
    <name type="scientific">Pristionchus entomophagus</name>
    <dbReference type="NCBI Taxonomy" id="358040"/>
    <lineage>
        <taxon>Eukaryota</taxon>
        <taxon>Metazoa</taxon>
        <taxon>Ecdysozoa</taxon>
        <taxon>Nematoda</taxon>
        <taxon>Chromadorea</taxon>
        <taxon>Rhabditida</taxon>
        <taxon>Rhabditina</taxon>
        <taxon>Diplogasteromorpha</taxon>
        <taxon>Diplogasteroidea</taxon>
        <taxon>Neodiplogasteridae</taxon>
        <taxon>Pristionchus</taxon>
    </lineage>
</organism>
<feature type="non-terminal residue" evidence="2">
    <location>
        <position position="1"/>
    </location>
</feature>
<dbReference type="PANTHER" id="PTHR20958">
    <property type="entry name" value="GLYCINE N-ACYLTRANSFERASE-LIKE PROTEIN"/>
    <property type="match status" value="1"/>
</dbReference>
<dbReference type="Proteomes" id="UP001432027">
    <property type="component" value="Unassembled WGS sequence"/>
</dbReference>
<evidence type="ECO:0000313" key="3">
    <source>
        <dbReference type="Proteomes" id="UP001432027"/>
    </source>
</evidence>
<dbReference type="Gene3D" id="3.40.630.30">
    <property type="match status" value="1"/>
</dbReference>
<dbReference type="InterPro" id="IPR016181">
    <property type="entry name" value="Acyl_CoA_acyltransferase"/>
</dbReference>
<dbReference type="EMBL" id="BTSX01000005">
    <property type="protein sequence ID" value="GMS98853.1"/>
    <property type="molecule type" value="Genomic_DNA"/>
</dbReference>
<proteinExistence type="predicted"/>
<dbReference type="PANTHER" id="PTHR20958:SF6">
    <property type="entry name" value="GLYCINE N-ACYLTRANSFERASE-LIKE PROTEIN"/>
    <property type="match status" value="1"/>
</dbReference>
<dbReference type="GO" id="GO:0016747">
    <property type="term" value="F:acyltransferase activity, transferring groups other than amino-acyl groups"/>
    <property type="evidence" value="ECO:0007669"/>
    <property type="project" value="InterPro"/>
</dbReference>
<dbReference type="CDD" id="cd04301">
    <property type="entry name" value="NAT_SF"/>
    <property type="match status" value="1"/>
</dbReference>
<name>A0AAV5TXQ5_9BILA</name>
<reference evidence="2" key="1">
    <citation type="submission" date="2023-10" db="EMBL/GenBank/DDBJ databases">
        <title>Genome assembly of Pristionchus species.</title>
        <authorList>
            <person name="Yoshida K."/>
            <person name="Sommer R.J."/>
        </authorList>
    </citation>
    <scope>NUCLEOTIDE SEQUENCE</scope>
    <source>
        <strain evidence="2">RS0144</strain>
    </source>
</reference>
<dbReference type="Pfam" id="PF08445">
    <property type="entry name" value="FR47"/>
    <property type="match status" value="1"/>
</dbReference>
<gene>
    <name evidence="2" type="ORF">PENTCL1PPCAC_21028</name>
</gene>
<sequence length="225" mass="25586">LTGHSLALLDEAIPLILDRTKHLITKRGKILTVGDAVVGDAFDRHLRLFDGAGWNSVYNNECCVFYMTAAQREALMKESTDAHTGFTFEPVDVDREGDTIHNLWKYGTVLEITKTSLRVLPSICARNDRGEMVGWAMTSRLGMISNLFLMPEYRGRGAGRDLELSHAKEFVRRGLRVFKYVETSNPTVYGGSVRSPLWTLWTSDDEDNNDTKKPCPIYYRMFERV</sequence>
<comment type="caution">
    <text evidence="2">The sequence shown here is derived from an EMBL/GenBank/DDBJ whole genome shotgun (WGS) entry which is preliminary data.</text>
</comment>
<dbReference type="InterPro" id="IPR013653">
    <property type="entry name" value="GCN5-like_dom"/>
</dbReference>
<dbReference type="InterPro" id="IPR053225">
    <property type="entry name" value="Acyl-CoA_N-acyltransferase"/>
</dbReference>
<dbReference type="AlphaFoldDB" id="A0AAV5TXQ5"/>
<dbReference type="SUPFAM" id="SSF55729">
    <property type="entry name" value="Acyl-CoA N-acyltransferases (Nat)"/>
    <property type="match status" value="1"/>
</dbReference>
<keyword evidence="3" id="KW-1185">Reference proteome</keyword>
<protein>
    <recommendedName>
        <fullName evidence="1">GCN5-related N-acetyltransferase Rv2170-like domain-containing protein</fullName>
    </recommendedName>
</protein>
<evidence type="ECO:0000313" key="2">
    <source>
        <dbReference type="EMBL" id="GMS98853.1"/>
    </source>
</evidence>
<accession>A0AAV5TXQ5</accession>